<gene>
    <name evidence="4" type="ORF">ATNIH1004_005485</name>
    <name evidence="5" type="ORF">EYZ11_008595</name>
</gene>
<dbReference type="SFLD" id="SFLDG00358">
    <property type="entry name" value="Main_(cytGST)"/>
    <property type="match status" value="1"/>
</dbReference>
<dbReference type="PROSITE" id="PS50404">
    <property type="entry name" value="GST_NTER"/>
    <property type="match status" value="1"/>
</dbReference>
<dbReference type="InterPro" id="IPR040079">
    <property type="entry name" value="Glutathione_S-Trfase"/>
</dbReference>
<reference evidence="5 6" key="1">
    <citation type="submission" date="2019-03" db="EMBL/GenBank/DDBJ databases">
        <title>The genome sequence of a newly discovered highly antifungal drug resistant Aspergillus species, Aspergillus tanneri NIH 1004.</title>
        <authorList>
            <person name="Mounaud S."/>
            <person name="Singh I."/>
            <person name="Joardar V."/>
            <person name="Pakala S."/>
            <person name="Pakala S."/>
            <person name="Venepally P."/>
            <person name="Hoover J."/>
            <person name="Nierman W."/>
            <person name="Chung J."/>
            <person name="Losada L."/>
        </authorList>
    </citation>
    <scope>NUCLEOTIDE SEQUENCE [LARGE SCALE GENOMIC DNA]</scope>
    <source>
        <strain evidence="5 6">NIH1004</strain>
    </source>
</reference>
<protein>
    <recommendedName>
        <fullName evidence="8">Glutathione S-transferase 3</fullName>
    </recommendedName>
</protein>
<dbReference type="RefSeq" id="XP_033426171.1">
    <property type="nucleotide sequence ID" value="XM_033570139.1"/>
</dbReference>
<evidence type="ECO:0000313" key="4">
    <source>
        <dbReference type="EMBL" id="KAA8646810.1"/>
    </source>
</evidence>
<dbReference type="SUPFAM" id="SSF47616">
    <property type="entry name" value="GST C-terminal domain-like"/>
    <property type="match status" value="1"/>
</dbReference>
<dbReference type="PROSITE" id="PS50405">
    <property type="entry name" value="GST_CTER"/>
    <property type="match status" value="1"/>
</dbReference>
<dbReference type="GeneID" id="54328187"/>
<evidence type="ECO:0000313" key="6">
    <source>
        <dbReference type="Proteomes" id="UP000308092"/>
    </source>
</evidence>
<dbReference type="Gene3D" id="3.40.30.10">
    <property type="entry name" value="Glutaredoxin"/>
    <property type="match status" value="1"/>
</dbReference>
<dbReference type="Pfam" id="PF00043">
    <property type="entry name" value="GST_C"/>
    <property type="match status" value="1"/>
</dbReference>
<dbReference type="EMBL" id="SOSA01000371">
    <property type="protein sequence ID" value="THC91940.1"/>
    <property type="molecule type" value="Genomic_DNA"/>
</dbReference>
<dbReference type="PANTHER" id="PTHR44051">
    <property type="entry name" value="GLUTATHIONE S-TRANSFERASE-RELATED"/>
    <property type="match status" value="1"/>
</dbReference>
<reference evidence="4 7" key="2">
    <citation type="submission" date="2019-08" db="EMBL/GenBank/DDBJ databases">
        <title>The genome sequence of a newly discovered highly antifungal drug resistant Aspergillus species, Aspergillus tanneri NIH 1004.</title>
        <authorList>
            <person name="Mounaud S."/>
            <person name="Singh I."/>
            <person name="Joardar V."/>
            <person name="Pakala S."/>
            <person name="Pakala S."/>
            <person name="Venepally P."/>
            <person name="Chung J.K."/>
            <person name="Losada L."/>
            <person name="Nierman W.C."/>
        </authorList>
    </citation>
    <scope>NUCLEOTIDE SEQUENCE [LARGE SCALE GENOMIC DNA]</scope>
    <source>
        <strain evidence="4 7">NIH1004</strain>
    </source>
</reference>
<dbReference type="SFLD" id="SFLDG01150">
    <property type="entry name" value="Main.1:_Beta-like"/>
    <property type="match status" value="1"/>
</dbReference>
<dbReference type="Gene3D" id="1.20.1050.10">
    <property type="match status" value="1"/>
</dbReference>
<dbReference type="Pfam" id="PF13409">
    <property type="entry name" value="GST_N_2"/>
    <property type="match status" value="1"/>
</dbReference>
<accession>A0A4S3JA87</accession>
<dbReference type="PANTHER" id="PTHR44051:SF9">
    <property type="entry name" value="GLUTATHIONE S-TRANSFERASE 1"/>
    <property type="match status" value="1"/>
</dbReference>
<keyword evidence="6" id="KW-1185">Reference proteome</keyword>
<feature type="domain" description="GST C-terminal" evidence="3">
    <location>
        <begin position="86"/>
        <end position="209"/>
    </location>
</feature>
<comment type="similarity">
    <text evidence="1">Belongs to the GST superfamily.</text>
</comment>
<dbReference type="InterPro" id="IPR036249">
    <property type="entry name" value="Thioredoxin-like_sf"/>
</dbReference>
<dbReference type="InterPro" id="IPR010987">
    <property type="entry name" value="Glutathione-S-Trfase_C-like"/>
</dbReference>
<dbReference type="STRING" id="1220188.A0A4S3JA87"/>
<dbReference type="AlphaFoldDB" id="A0A4S3JA87"/>
<evidence type="ECO:0000256" key="1">
    <source>
        <dbReference type="ARBA" id="ARBA00007409"/>
    </source>
</evidence>
<evidence type="ECO:0000259" key="3">
    <source>
        <dbReference type="PROSITE" id="PS50405"/>
    </source>
</evidence>
<dbReference type="InterPro" id="IPR004045">
    <property type="entry name" value="Glutathione_S-Trfase_N"/>
</dbReference>
<organism evidence="5 6">
    <name type="scientific">Aspergillus tanneri</name>
    <dbReference type="NCBI Taxonomy" id="1220188"/>
    <lineage>
        <taxon>Eukaryota</taxon>
        <taxon>Fungi</taxon>
        <taxon>Dikarya</taxon>
        <taxon>Ascomycota</taxon>
        <taxon>Pezizomycotina</taxon>
        <taxon>Eurotiomycetes</taxon>
        <taxon>Eurotiomycetidae</taxon>
        <taxon>Eurotiales</taxon>
        <taxon>Aspergillaceae</taxon>
        <taxon>Aspergillus</taxon>
        <taxon>Aspergillus subgen. Circumdati</taxon>
    </lineage>
</organism>
<dbReference type="SUPFAM" id="SSF52833">
    <property type="entry name" value="Thioredoxin-like"/>
    <property type="match status" value="1"/>
</dbReference>
<feature type="domain" description="GST N-terminal" evidence="2">
    <location>
        <begin position="1"/>
        <end position="80"/>
    </location>
</feature>
<dbReference type="Proteomes" id="UP000308092">
    <property type="component" value="Unassembled WGS sequence"/>
</dbReference>
<dbReference type="CDD" id="cd03046">
    <property type="entry name" value="GST_N_GTT1_like"/>
    <property type="match status" value="1"/>
</dbReference>
<dbReference type="SFLD" id="SFLDS00019">
    <property type="entry name" value="Glutathione_Transferase_(cytos"/>
    <property type="match status" value="1"/>
</dbReference>
<evidence type="ECO:0008006" key="8">
    <source>
        <dbReference type="Google" id="ProtNLM"/>
    </source>
</evidence>
<evidence type="ECO:0000313" key="7">
    <source>
        <dbReference type="Proteomes" id="UP000324241"/>
    </source>
</evidence>
<evidence type="ECO:0000313" key="5">
    <source>
        <dbReference type="EMBL" id="THC91940.1"/>
    </source>
</evidence>
<dbReference type="VEuPathDB" id="FungiDB:EYZ11_008595"/>
<dbReference type="OrthoDB" id="2309723at2759"/>
<name>A0A4S3JA87_9EURO</name>
<comment type="caution">
    <text evidence="5">The sequence shown here is derived from an EMBL/GenBank/DDBJ whole genome shotgun (WGS) entry which is preliminary data.</text>
</comment>
<dbReference type="Proteomes" id="UP000324241">
    <property type="component" value="Unassembled WGS sequence"/>
</dbReference>
<proteinExistence type="inferred from homology"/>
<sequence>MGLTVHHLHLSQSERIPWLCEELGIDYELRLYKRSPLLAPPEYKALHPAGTAPTIQDGELTLAESCACMEYICHKYGQGRLFLHPSHSDYAGFLYWWHWVDGTFQPVVMRAMMMRAAGVSDENQFMTITNGRLGKGLMALDERLRDNEWLAGAEFTVADLMVVFVLTTFRYFSPYSLQGYDNLLAYLQRIGQRKAYQTAMKKSDPDMELLLGPDPPKKTLL</sequence>
<dbReference type="EMBL" id="QUQM01000004">
    <property type="protein sequence ID" value="KAA8646810.1"/>
    <property type="molecule type" value="Genomic_DNA"/>
</dbReference>
<dbReference type="InterPro" id="IPR004046">
    <property type="entry name" value="GST_C"/>
</dbReference>
<evidence type="ECO:0000259" key="2">
    <source>
        <dbReference type="PROSITE" id="PS50404"/>
    </source>
</evidence>
<dbReference type="InterPro" id="IPR036282">
    <property type="entry name" value="Glutathione-S-Trfase_C_sf"/>
</dbReference>